<dbReference type="InterPro" id="IPR007433">
    <property type="entry name" value="DUF481"/>
</dbReference>
<protein>
    <submittedName>
        <fullName evidence="1">Putative salt-induced outer membrane protein</fullName>
    </submittedName>
</protein>
<accession>A0A0U3MGK8</accession>
<dbReference type="AlphaFoldDB" id="A0A0U3MGK8"/>
<evidence type="ECO:0000313" key="2">
    <source>
        <dbReference type="Proteomes" id="UP000060699"/>
    </source>
</evidence>
<dbReference type="Proteomes" id="UP000060699">
    <property type="component" value="Chromosome"/>
</dbReference>
<evidence type="ECO:0000313" key="1">
    <source>
        <dbReference type="EMBL" id="ALV06636.1"/>
    </source>
</evidence>
<organism evidence="1 2">
    <name type="scientific">Roseateles depolymerans</name>
    <dbReference type="NCBI Taxonomy" id="76731"/>
    <lineage>
        <taxon>Bacteria</taxon>
        <taxon>Pseudomonadati</taxon>
        <taxon>Pseudomonadota</taxon>
        <taxon>Betaproteobacteria</taxon>
        <taxon>Burkholderiales</taxon>
        <taxon>Sphaerotilaceae</taxon>
        <taxon>Roseateles</taxon>
    </lineage>
</organism>
<sequence>MRTDAGKLRGGQGRLQVDSLTQPPYASGCKGFVRTAGAELAKWAALKLMQGSAMQTSRLLVATACLALAPLSSWAQVTVKNDGQWRALFTAGASVASGNSNSTTINLSGEAVKATTTDKLTLNGRGLYVDNEDTEAEKRLSAGLAYQRDLNEKIFGFGQLDALRDEPANLSLRGSVGGGLGYHLIRRDDLTFDVSAGVGYTQERYLNPELQDDGSYRTRRSNAEVLLAEESTHKFSENTTFRQKLSYLPDLRDSGEFRATFDTALSVAMTKRLSLTASVSHRYDSNPGPGLKKGDTLFITGVSFRID</sequence>
<dbReference type="Pfam" id="PF04338">
    <property type="entry name" value="DUF481"/>
    <property type="match status" value="1"/>
</dbReference>
<dbReference type="KEGG" id="rdp:RD2015_2164"/>
<keyword evidence="2" id="KW-1185">Reference proteome</keyword>
<gene>
    <name evidence="1" type="ORF">RD2015_2164</name>
</gene>
<name>A0A0U3MGK8_9BURK</name>
<dbReference type="EMBL" id="CP013729">
    <property type="protein sequence ID" value="ALV06636.1"/>
    <property type="molecule type" value="Genomic_DNA"/>
</dbReference>
<reference evidence="1 2" key="1">
    <citation type="submission" date="2015-12" db="EMBL/GenBank/DDBJ databases">
        <title>Complete genome of Roseateles depolymerans KCTC 42856.</title>
        <authorList>
            <person name="Kim K.M."/>
        </authorList>
    </citation>
    <scope>NUCLEOTIDE SEQUENCE [LARGE SCALE GENOMIC DNA]</scope>
    <source>
        <strain evidence="1 2">KCTC 42856</strain>
    </source>
</reference>
<dbReference type="OrthoDB" id="9806250at2"/>
<proteinExistence type="predicted"/>